<feature type="transmembrane region" description="Helical" evidence="10">
    <location>
        <begin position="43"/>
        <end position="67"/>
    </location>
</feature>
<name>A0ABD3UF67_SINWO</name>
<evidence type="ECO:0000256" key="4">
    <source>
        <dbReference type="ARBA" id="ARBA00023040"/>
    </source>
</evidence>
<evidence type="ECO:0000259" key="11">
    <source>
        <dbReference type="PROSITE" id="PS50262"/>
    </source>
</evidence>
<keyword evidence="2 8" id="KW-0812">Transmembrane</keyword>
<evidence type="ECO:0000256" key="9">
    <source>
        <dbReference type="SAM" id="MobiDB-lite"/>
    </source>
</evidence>
<evidence type="ECO:0000256" key="6">
    <source>
        <dbReference type="ARBA" id="ARBA00023170"/>
    </source>
</evidence>
<keyword evidence="5 10" id="KW-0472">Membrane</keyword>
<dbReference type="PANTHER" id="PTHR24238">
    <property type="entry name" value="G-PROTEIN COUPLED RECEPTOR"/>
    <property type="match status" value="1"/>
</dbReference>
<dbReference type="PANTHER" id="PTHR24238:SF47">
    <property type="entry name" value="ECDYSTEROIDS_DOPAMINE RECEPTOR-RELATED"/>
    <property type="match status" value="1"/>
</dbReference>
<sequence>MPSDYETRFVNVTQKEENFAGNHAEVMEKITLQELNDEEAKQYIGGVVFVSILMIIGIIGNLHVLYVYTLKMKPSNLRVFILCMAFIDMLTSSIGMPFVLYDLLHPLTFFAPFVCKALRFLNYFNSSASACILVLVSVERYRKICVPLGKQLTKKASKLCCGLVIIFAVIMSWPAPVLYGQSSVPTRYLNITGSRCYTEDRFKDTSYQLYFNIFLIMVFIVTSVILIVLYSLIGRQIFRHSVFRNKFMMKNKKEEKLGKFDDVGDKKNISSNDEGSDTCTKSANADSNSESVSHFKDKGQVDPKRDKLQGTEPALDGGETQKYALEEYDSHLYCGVREATGFHSENTDQTVNHSLSDEGDRKLENINDSPFDHGHGTRDSVVKEYETRNNGIFPIEVLNNMNSQVVNIGFVLPSKVNTDECTGSVTLPTAIGDTGAGSSQETETAASLNSDPIVKGIKTVVTEKGGTDKLNSNSKSAEKERNNTRKITYILFLITVIYFCSFLPHLILKILAFLKKEFFLSLTFSQAFAYNTFVWSFFINNVANPFIYGFHDKNFKREVKLIYERIFDICRKSIKS</sequence>
<feature type="compositionally biased region" description="Basic and acidic residues" evidence="9">
    <location>
        <begin position="293"/>
        <end position="309"/>
    </location>
</feature>
<evidence type="ECO:0000256" key="8">
    <source>
        <dbReference type="RuleBase" id="RU000688"/>
    </source>
</evidence>
<accession>A0ABD3UF67</accession>
<dbReference type="EMBL" id="JBJQND010000016">
    <property type="protein sequence ID" value="KAL3847556.1"/>
    <property type="molecule type" value="Genomic_DNA"/>
</dbReference>
<evidence type="ECO:0000256" key="2">
    <source>
        <dbReference type="ARBA" id="ARBA00022692"/>
    </source>
</evidence>
<dbReference type="CDD" id="cd00637">
    <property type="entry name" value="7tm_classA_rhodopsin-like"/>
    <property type="match status" value="2"/>
</dbReference>
<dbReference type="InterPro" id="IPR000276">
    <property type="entry name" value="GPCR_Rhodpsn"/>
</dbReference>
<dbReference type="InterPro" id="IPR017452">
    <property type="entry name" value="GPCR_Rhodpsn_7TM"/>
</dbReference>
<dbReference type="SUPFAM" id="SSF81321">
    <property type="entry name" value="Family A G protein-coupled receptor-like"/>
    <property type="match status" value="1"/>
</dbReference>
<feature type="compositionally biased region" description="Polar residues" evidence="9">
    <location>
        <begin position="269"/>
        <end position="292"/>
    </location>
</feature>
<dbReference type="PROSITE" id="PS50262">
    <property type="entry name" value="G_PROTEIN_RECEP_F1_2"/>
    <property type="match status" value="1"/>
</dbReference>
<evidence type="ECO:0000256" key="10">
    <source>
        <dbReference type="SAM" id="Phobius"/>
    </source>
</evidence>
<evidence type="ECO:0000313" key="12">
    <source>
        <dbReference type="EMBL" id="KAL3847556.1"/>
    </source>
</evidence>
<dbReference type="AlphaFoldDB" id="A0ABD3UF67"/>
<gene>
    <name evidence="12" type="ORF">ACJMK2_018461</name>
</gene>
<feature type="transmembrane region" description="Helical" evidence="10">
    <location>
        <begin position="209"/>
        <end position="233"/>
    </location>
</feature>
<dbReference type="GO" id="GO:0016020">
    <property type="term" value="C:membrane"/>
    <property type="evidence" value="ECO:0007669"/>
    <property type="project" value="UniProtKB-SubCell"/>
</dbReference>
<feature type="transmembrane region" description="Helical" evidence="10">
    <location>
        <begin position="489"/>
        <end position="508"/>
    </location>
</feature>
<keyword evidence="6 8" id="KW-0675">Receptor</keyword>
<dbReference type="GO" id="GO:0004930">
    <property type="term" value="F:G protein-coupled receptor activity"/>
    <property type="evidence" value="ECO:0007669"/>
    <property type="project" value="UniProtKB-KW"/>
</dbReference>
<dbReference type="Proteomes" id="UP001634394">
    <property type="component" value="Unassembled WGS sequence"/>
</dbReference>
<dbReference type="Gene3D" id="1.20.1070.10">
    <property type="entry name" value="Rhodopsin 7-helix transmembrane proteins"/>
    <property type="match status" value="2"/>
</dbReference>
<feature type="transmembrane region" description="Helical" evidence="10">
    <location>
        <begin position="159"/>
        <end position="179"/>
    </location>
</feature>
<comment type="similarity">
    <text evidence="8">Belongs to the G-protein coupled receptor 1 family.</text>
</comment>
<feature type="region of interest" description="Disordered" evidence="9">
    <location>
        <begin position="268"/>
        <end position="320"/>
    </location>
</feature>
<proteinExistence type="inferred from homology"/>
<evidence type="ECO:0000313" key="13">
    <source>
        <dbReference type="Proteomes" id="UP001634394"/>
    </source>
</evidence>
<evidence type="ECO:0000256" key="5">
    <source>
        <dbReference type="ARBA" id="ARBA00023136"/>
    </source>
</evidence>
<feature type="transmembrane region" description="Helical" evidence="10">
    <location>
        <begin position="79"/>
        <end position="100"/>
    </location>
</feature>
<keyword evidence="13" id="KW-1185">Reference proteome</keyword>
<evidence type="ECO:0000256" key="3">
    <source>
        <dbReference type="ARBA" id="ARBA00022989"/>
    </source>
</evidence>
<reference evidence="12 13" key="1">
    <citation type="submission" date="2024-11" db="EMBL/GenBank/DDBJ databases">
        <title>Chromosome-level genome assembly of the freshwater bivalve Anodonta woodiana.</title>
        <authorList>
            <person name="Chen X."/>
        </authorList>
    </citation>
    <scope>NUCLEOTIDE SEQUENCE [LARGE SCALE GENOMIC DNA]</scope>
    <source>
        <strain evidence="12">MN2024</strain>
        <tissue evidence="12">Gills</tissue>
    </source>
</reference>
<protein>
    <recommendedName>
        <fullName evidence="11">G-protein coupled receptors family 1 profile domain-containing protein</fullName>
    </recommendedName>
</protein>
<comment type="subcellular location">
    <subcellularLocation>
        <location evidence="1">Membrane</location>
        <topology evidence="1">Multi-pass membrane protein</topology>
    </subcellularLocation>
</comment>
<evidence type="ECO:0000256" key="1">
    <source>
        <dbReference type="ARBA" id="ARBA00004141"/>
    </source>
</evidence>
<feature type="transmembrane region" description="Helical" evidence="10">
    <location>
        <begin position="528"/>
        <end position="550"/>
    </location>
</feature>
<feature type="transmembrane region" description="Helical" evidence="10">
    <location>
        <begin position="120"/>
        <end position="138"/>
    </location>
</feature>
<organism evidence="12 13">
    <name type="scientific">Sinanodonta woodiana</name>
    <name type="common">Chinese pond mussel</name>
    <name type="synonym">Anodonta woodiana</name>
    <dbReference type="NCBI Taxonomy" id="1069815"/>
    <lineage>
        <taxon>Eukaryota</taxon>
        <taxon>Metazoa</taxon>
        <taxon>Spiralia</taxon>
        <taxon>Lophotrochozoa</taxon>
        <taxon>Mollusca</taxon>
        <taxon>Bivalvia</taxon>
        <taxon>Autobranchia</taxon>
        <taxon>Heteroconchia</taxon>
        <taxon>Palaeoheterodonta</taxon>
        <taxon>Unionida</taxon>
        <taxon>Unionoidea</taxon>
        <taxon>Unionidae</taxon>
        <taxon>Unioninae</taxon>
        <taxon>Sinanodonta</taxon>
    </lineage>
</organism>
<feature type="domain" description="G-protein coupled receptors family 1 profile" evidence="11">
    <location>
        <begin position="60"/>
        <end position="548"/>
    </location>
</feature>
<keyword evidence="7 8" id="KW-0807">Transducer</keyword>
<dbReference type="PROSITE" id="PS00237">
    <property type="entry name" value="G_PROTEIN_RECEP_F1_1"/>
    <property type="match status" value="1"/>
</dbReference>
<keyword evidence="4 8" id="KW-0297">G-protein coupled receptor</keyword>
<dbReference type="Pfam" id="PF00001">
    <property type="entry name" value="7tm_1"/>
    <property type="match status" value="1"/>
</dbReference>
<dbReference type="PRINTS" id="PR00237">
    <property type="entry name" value="GPCRRHODOPSN"/>
</dbReference>
<comment type="caution">
    <text evidence="12">The sequence shown here is derived from an EMBL/GenBank/DDBJ whole genome shotgun (WGS) entry which is preliminary data.</text>
</comment>
<evidence type="ECO:0000256" key="7">
    <source>
        <dbReference type="ARBA" id="ARBA00023224"/>
    </source>
</evidence>
<keyword evidence="3 10" id="KW-1133">Transmembrane helix</keyword>